<proteinExistence type="predicted"/>
<reference evidence="4 5" key="1">
    <citation type="journal article" date="2015" name="ISME J.">
        <title>Genomic and phenotypic differentiation among Methanosarcina mazei populations from Columbia River sediment.</title>
        <authorList>
            <person name="Youngblut N.D."/>
            <person name="Wirth J.S."/>
            <person name="Henriksen J.R."/>
            <person name="Smith M."/>
            <person name="Simon H."/>
            <person name="Metcalf W.W."/>
            <person name="Whitaker R.J."/>
        </authorList>
    </citation>
    <scope>NUCLEOTIDE SEQUENCE [LARGE SCALE GENOMIC DNA]</scope>
    <source>
        <strain evidence="3 4">1.H.M.2.1</strain>
        <strain evidence="2 5">2.F.A.2.4</strain>
    </source>
</reference>
<feature type="transmembrane region" description="Helical" evidence="1">
    <location>
        <begin position="61"/>
        <end position="93"/>
    </location>
</feature>
<dbReference type="RefSeq" id="WP_052735043.1">
    <property type="nucleotide sequence ID" value="NZ_AP019780.1"/>
</dbReference>
<keyword evidence="1" id="KW-0472">Membrane</keyword>
<gene>
    <name evidence="2" type="ORF">DU47_13865</name>
    <name evidence="3" type="ORF">DU80_14375</name>
</gene>
<evidence type="ECO:0000313" key="3">
    <source>
        <dbReference type="EMBL" id="KKH90494.1"/>
    </source>
</evidence>
<evidence type="ECO:0000313" key="2">
    <source>
        <dbReference type="EMBL" id="KKG06308.1"/>
    </source>
</evidence>
<keyword evidence="1" id="KW-0812">Transmembrane</keyword>
<dbReference type="Proteomes" id="UP000034578">
    <property type="component" value="Unassembled WGS sequence"/>
</dbReference>
<evidence type="ECO:0000313" key="5">
    <source>
        <dbReference type="Proteomes" id="UP000034578"/>
    </source>
</evidence>
<dbReference type="EMBL" id="JJQU01000021">
    <property type="protein sequence ID" value="KKH90494.1"/>
    <property type="molecule type" value="Genomic_DNA"/>
</dbReference>
<accession>A0A0F8TYY1</accession>
<dbReference type="EMBL" id="JJOS01000012">
    <property type="protein sequence ID" value="KKG06308.1"/>
    <property type="molecule type" value="Genomic_DNA"/>
</dbReference>
<keyword evidence="1" id="KW-1133">Transmembrane helix</keyword>
<sequence length="110" mass="12051">MEEAYNKTFDTDSEIHPGAEIRPECDIEKTKGKRKSPLLAALLSLIIPGLGQVYAGDLLRGFALIAGLVISLCLIALIIGFLTFPAIWIFAVIDAYKMVKKQNDKIDSCP</sequence>
<dbReference type="Proteomes" id="UP000034152">
    <property type="component" value="Unassembled WGS sequence"/>
</dbReference>
<dbReference type="AlphaFoldDB" id="A0A0F8TYY1"/>
<name>A0A0F8TYY1_METMZ</name>
<keyword evidence="5" id="KW-1185">Reference proteome</keyword>
<dbReference type="PATRIC" id="fig|2209.56.peg.3108"/>
<protein>
    <recommendedName>
        <fullName evidence="6">TM2 domain-containing protein</fullName>
    </recommendedName>
</protein>
<evidence type="ECO:0000313" key="4">
    <source>
        <dbReference type="Proteomes" id="UP000034152"/>
    </source>
</evidence>
<evidence type="ECO:0000256" key="1">
    <source>
        <dbReference type="SAM" id="Phobius"/>
    </source>
</evidence>
<comment type="caution">
    <text evidence="3">The sequence shown here is derived from an EMBL/GenBank/DDBJ whole genome shotgun (WGS) entry which is preliminary data.</text>
</comment>
<evidence type="ECO:0008006" key="6">
    <source>
        <dbReference type="Google" id="ProtNLM"/>
    </source>
</evidence>
<feature type="transmembrane region" description="Helical" evidence="1">
    <location>
        <begin position="38"/>
        <end position="55"/>
    </location>
</feature>
<organism evidence="3 4">
    <name type="scientific">Methanosarcina mazei</name>
    <name type="common">Methanosarcina frisia</name>
    <dbReference type="NCBI Taxonomy" id="2209"/>
    <lineage>
        <taxon>Archaea</taxon>
        <taxon>Methanobacteriati</taxon>
        <taxon>Methanobacteriota</taxon>
        <taxon>Stenosarchaea group</taxon>
        <taxon>Methanomicrobia</taxon>
        <taxon>Methanosarcinales</taxon>
        <taxon>Methanosarcinaceae</taxon>
        <taxon>Methanosarcina</taxon>
    </lineage>
</organism>
<dbReference type="GeneID" id="97802369"/>